<keyword evidence="2" id="KW-1185">Reference proteome</keyword>
<organism evidence="1 2">
    <name type="scientific">Castilleja foliolosa</name>
    <dbReference type="NCBI Taxonomy" id="1961234"/>
    <lineage>
        <taxon>Eukaryota</taxon>
        <taxon>Viridiplantae</taxon>
        <taxon>Streptophyta</taxon>
        <taxon>Embryophyta</taxon>
        <taxon>Tracheophyta</taxon>
        <taxon>Spermatophyta</taxon>
        <taxon>Magnoliopsida</taxon>
        <taxon>eudicotyledons</taxon>
        <taxon>Gunneridae</taxon>
        <taxon>Pentapetalae</taxon>
        <taxon>asterids</taxon>
        <taxon>lamiids</taxon>
        <taxon>Lamiales</taxon>
        <taxon>Orobanchaceae</taxon>
        <taxon>Pedicularideae</taxon>
        <taxon>Castillejinae</taxon>
        <taxon>Castilleja</taxon>
    </lineage>
</organism>
<proteinExistence type="predicted"/>
<evidence type="ECO:0000313" key="1">
    <source>
        <dbReference type="EMBL" id="KAL3642668.1"/>
    </source>
</evidence>
<name>A0ABD3DK65_9LAMI</name>
<comment type="caution">
    <text evidence="1">The sequence shown here is derived from an EMBL/GenBank/DDBJ whole genome shotgun (WGS) entry which is preliminary data.</text>
</comment>
<accession>A0ABD3DK65</accession>
<gene>
    <name evidence="1" type="ORF">CASFOL_013483</name>
</gene>
<protein>
    <submittedName>
        <fullName evidence="1">Uncharacterized protein</fullName>
    </submittedName>
</protein>
<reference evidence="2" key="1">
    <citation type="journal article" date="2024" name="IScience">
        <title>Strigolactones Initiate the Formation of Haustorium-like Structures in Castilleja.</title>
        <authorList>
            <person name="Buerger M."/>
            <person name="Peterson D."/>
            <person name="Chory J."/>
        </authorList>
    </citation>
    <scope>NUCLEOTIDE SEQUENCE [LARGE SCALE GENOMIC DNA]</scope>
</reference>
<evidence type="ECO:0000313" key="2">
    <source>
        <dbReference type="Proteomes" id="UP001632038"/>
    </source>
</evidence>
<dbReference type="Proteomes" id="UP001632038">
    <property type="component" value="Unassembled WGS sequence"/>
</dbReference>
<dbReference type="EMBL" id="JAVIJP010000016">
    <property type="protein sequence ID" value="KAL3642668.1"/>
    <property type="molecule type" value="Genomic_DNA"/>
</dbReference>
<dbReference type="AlphaFoldDB" id="A0ABD3DK65"/>
<sequence length="139" mass="15790">MNAQFDALQNKINAQQVQDDARFDGLHAIEAKRDADNAREYNYSVVAGSTTMQFRSIVKHVGGHPLRAGLPHAVDKVVFEENYEIGDGPPCHLMPLNYAEINELEWRIQDFRNGAWGMGLYPLVLHCIRHCGQVWNSRN</sequence>